<dbReference type="EMBL" id="KK107575">
    <property type="protein sequence ID" value="EZA48736.1"/>
    <property type="molecule type" value="Genomic_DNA"/>
</dbReference>
<sequence length="62" mass="7132">MTSTLIDRGSLHVISPRTGAIFLARDIYNYRARTLIWSEESTKYAPNRRKKRKKKKHAGGEG</sequence>
<dbReference type="AlphaFoldDB" id="A0A026VZ46"/>
<proteinExistence type="predicted"/>
<evidence type="ECO:0000313" key="2">
    <source>
        <dbReference type="EMBL" id="EZA48736.1"/>
    </source>
</evidence>
<feature type="region of interest" description="Disordered" evidence="1">
    <location>
        <begin position="41"/>
        <end position="62"/>
    </location>
</feature>
<protein>
    <submittedName>
        <fullName evidence="2">Uncharacterized protein</fullName>
    </submittedName>
</protein>
<gene>
    <name evidence="2" type="ORF">X777_12894</name>
</gene>
<accession>A0A026VZ46</accession>
<evidence type="ECO:0000256" key="1">
    <source>
        <dbReference type="SAM" id="MobiDB-lite"/>
    </source>
</evidence>
<name>A0A026VZ46_OOCBI</name>
<feature type="compositionally biased region" description="Basic residues" evidence="1">
    <location>
        <begin position="46"/>
        <end position="62"/>
    </location>
</feature>
<evidence type="ECO:0000313" key="3">
    <source>
        <dbReference type="Proteomes" id="UP000053097"/>
    </source>
</evidence>
<organism evidence="2 3">
    <name type="scientific">Ooceraea biroi</name>
    <name type="common">Clonal raider ant</name>
    <name type="synonym">Cerapachys biroi</name>
    <dbReference type="NCBI Taxonomy" id="2015173"/>
    <lineage>
        <taxon>Eukaryota</taxon>
        <taxon>Metazoa</taxon>
        <taxon>Ecdysozoa</taxon>
        <taxon>Arthropoda</taxon>
        <taxon>Hexapoda</taxon>
        <taxon>Insecta</taxon>
        <taxon>Pterygota</taxon>
        <taxon>Neoptera</taxon>
        <taxon>Endopterygota</taxon>
        <taxon>Hymenoptera</taxon>
        <taxon>Apocrita</taxon>
        <taxon>Aculeata</taxon>
        <taxon>Formicoidea</taxon>
        <taxon>Formicidae</taxon>
        <taxon>Dorylinae</taxon>
        <taxon>Ooceraea</taxon>
    </lineage>
</organism>
<dbReference type="Proteomes" id="UP000053097">
    <property type="component" value="Unassembled WGS sequence"/>
</dbReference>
<keyword evidence="3" id="KW-1185">Reference proteome</keyword>
<reference evidence="2 3" key="1">
    <citation type="journal article" date="2014" name="Curr. Biol.">
        <title>The genome of the clonal raider ant Cerapachys biroi.</title>
        <authorList>
            <person name="Oxley P.R."/>
            <person name="Ji L."/>
            <person name="Fetter-Pruneda I."/>
            <person name="McKenzie S.K."/>
            <person name="Li C."/>
            <person name="Hu H."/>
            <person name="Zhang G."/>
            <person name="Kronauer D.J."/>
        </authorList>
    </citation>
    <scope>NUCLEOTIDE SEQUENCE [LARGE SCALE GENOMIC DNA]</scope>
</reference>